<dbReference type="OrthoDB" id="6247003at2759"/>
<feature type="signal peptide" evidence="1">
    <location>
        <begin position="1"/>
        <end position="19"/>
    </location>
</feature>
<evidence type="ECO:0000256" key="1">
    <source>
        <dbReference type="SAM" id="SignalP"/>
    </source>
</evidence>
<dbReference type="Proteomes" id="UP000054324">
    <property type="component" value="Unassembled WGS sequence"/>
</dbReference>
<gene>
    <name evidence="2" type="ORF">T265_03408</name>
</gene>
<keyword evidence="1" id="KW-0732">Signal</keyword>
<reference evidence="2 3" key="1">
    <citation type="submission" date="2013-11" db="EMBL/GenBank/DDBJ databases">
        <title>Opisthorchis viverrini - life in the bile duct.</title>
        <authorList>
            <person name="Young N.D."/>
            <person name="Nagarajan N."/>
            <person name="Lin S.J."/>
            <person name="Korhonen P.K."/>
            <person name="Jex A.R."/>
            <person name="Hall R.S."/>
            <person name="Safavi-Hemami H."/>
            <person name="Kaewkong W."/>
            <person name="Bertrand D."/>
            <person name="Gao S."/>
            <person name="Seet Q."/>
            <person name="Wongkham S."/>
            <person name="Teh B.T."/>
            <person name="Wongkham C."/>
            <person name="Intapan P.M."/>
            <person name="Maleewong W."/>
            <person name="Yang X."/>
            <person name="Hu M."/>
            <person name="Wang Z."/>
            <person name="Hofmann A."/>
            <person name="Sternberg P.W."/>
            <person name="Tan P."/>
            <person name="Wang J."/>
            <person name="Gasser R.B."/>
        </authorList>
    </citation>
    <scope>NUCLEOTIDE SEQUENCE [LARGE SCALE GENOMIC DNA]</scope>
</reference>
<dbReference type="KEGG" id="ovi:T265_03408"/>
<dbReference type="CTD" id="20317595"/>
<organism evidence="2 3">
    <name type="scientific">Opisthorchis viverrini</name>
    <name type="common">Southeast Asian liver fluke</name>
    <dbReference type="NCBI Taxonomy" id="6198"/>
    <lineage>
        <taxon>Eukaryota</taxon>
        <taxon>Metazoa</taxon>
        <taxon>Spiralia</taxon>
        <taxon>Lophotrochozoa</taxon>
        <taxon>Platyhelminthes</taxon>
        <taxon>Trematoda</taxon>
        <taxon>Digenea</taxon>
        <taxon>Opisthorchiida</taxon>
        <taxon>Opisthorchiata</taxon>
        <taxon>Opisthorchiidae</taxon>
        <taxon>Opisthorchis</taxon>
    </lineage>
</organism>
<keyword evidence="3" id="KW-1185">Reference proteome</keyword>
<sequence length="340" mass="38159">MIAQKVTVLCLTFLVVVEAKVIAGGLVLEGYAKQVDGLDQVLTKYHIGKCPINDSSQELQQLVKKLKEFVTNGLRNLNTYLPKLARKQWKAHMRFVIDTLKKIDKWLAGVPETPCLAENVLESLTVQVLDLIGGLQTSSDILNFIISSLKNSEDYRTLLFGAYRTYLYGVNWELKDLESRESIVCSMRDDNAAPVYAKILNATVEHLEEHHPTIIIQEESVLDFMPKGRAFSEPLIADAVSFAKAALSSARTLKDKCTDSELKESHFAKLIDLNAKLWTYGKLMFRLHGDNLLKARDMKHPFAPAILSLENAWANVNRMTKVVMSRCTLETSIGDLEDGC</sequence>
<dbReference type="AlphaFoldDB" id="A0A075A3Q5"/>
<proteinExistence type="predicted"/>
<dbReference type="RefSeq" id="XP_009166141.1">
    <property type="nucleotide sequence ID" value="XM_009167877.1"/>
</dbReference>
<evidence type="ECO:0000313" key="2">
    <source>
        <dbReference type="EMBL" id="KER30155.1"/>
    </source>
</evidence>
<protein>
    <submittedName>
        <fullName evidence="2">Uncharacterized protein</fullName>
    </submittedName>
</protein>
<evidence type="ECO:0000313" key="3">
    <source>
        <dbReference type="Proteomes" id="UP000054324"/>
    </source>
</evidence>
<feature type="chain" id="PRO_5001704484" evidence="1">
    <location>
        <begin position="20"/>
        <end position="340"/>
    </location>
</feature>
<dbReference type="GeneID" id="20317595"/>
<accession>A0A075A3Q5</accession>
<dbReference type="EMBL" id="KL596666">
    <property type="protein sequence ID" value="KER30155.1"/>
    <property type="molecule type" value="Genomic_DNA"/>
</dbReference>
<name>A0A075A3Q5_OPIVI</name>